<dbReference type="GO" id="GO:0007165">
    <property type="term" value="P:signal transduction"/>
    <property type="evidence" value="ECO:0007669"/>
    <property type="project" value="UniProtKB-KW"/>
</dbReference>
<keyword evidence="6" id="KW-0812">Transmembrane</keyword>
<evidence type="ECO:0000256" key="3">
    <source>
        <dbReference type="ARBA" id="ARBA00023224"/>
    </source>
</evidence>
<dbReference type="InterPro" id="IPR004089">
    <property type="entry name" value="MCPsignal_dom"/>
</dbReference>
<dbReference type="PRINTS" id="PR00260">
    <property type="entry name" value="CHEMTRNSDUCR"/>
</dbReference>
<keyword evidence="6" id="KW-0472">Membrane</keyword>
<dbReference type="GO" id="GO:0005886">
    <property type="term" value="C:plasma membrane"/>
    <property type="evidence" value="ECO:0007669"/>
    <property type="project" value="UniProtKB-SubCell"/>
</dbReference>
<dbReference type="InterPro" id="IPR000727">
    <property type="entry name" value="T_SNARE_dom"/>
</dbReference>
<keyword evidence="2" id="KW-0997">Cell inner membrane</keyword>
<dbReference type="GO" id="GO:0004888">
    <property type="term" value="F:transmembrane signaling receptor activity"/>
    <property type="evidence" value="ECO:0007669"/>
    <property type="project" value="InterPro"/>
</dbReference>
<dbReference type="InterPro" id="IPR003660">
    <property type="entry name" value="HAMP_dom"/>
</dbReference>
<reference evidence="10 11" key="1">
    <citation type="submission" date="2019-08" db="EMBL/GenBank/DDBJ databases">
        <title>Bradyrhizobium hipponensis sp. nov., a rhizobium isolated from a Lupinus angustifolius root nodule in Tunisia.</title>
        <authorList>
            <person name="Off K."/>
            <person name="Rejili M."/>
            <person name="Mars M."/>
            <person name="Brachmann A."/>
            <person name="Marin M."/>
        </authorList>
    </citation>
    <scope>NUCLEOTIDE SEQUENCE [LARGE SCALE GENOMIC DNA]</scope>
    <source>
        <strain evidence="10 11">CTAW71</strain>
    </source>
</reference>
<feature type="transmembrane region" description="Helical" evidence="6">
    <location>
        <begin position="189"/>
        <end position="211"/>
    </location>
</feature>
<evidence type="ECO:0000256" key="2">
    <source>
        <dbReference type="ARBA" id="ARBA00022519"/>
    </source>
</evidence>
<dbReference type="RefSeq" id="WP_148774510.1">
    <property type="nucleotide sequence ID" value="NZ_VSSS01000033.1"/>
</dbReference>
<feature type="domain" description="T-SNARE coiled-coil homology" evidence="8">
    <location>
        <begin position="456"/>
        <end position="518"/>
    </location>
</feature>
<gene>
    <name evidence="10" type="ORF">FXB40_23125</name>
</gene>
<feature type="transmembrane region" description="Helical" evidence="6">
    <location>
        <begin position="14"/>
        <end position="38"/>
    </location>
</feature>
<dbReference type="PROSITE" id="PS50885">
    <property type="entry name" value="HAMP"/>
    <property type="match status" value="1"/>
</dbReference>
<keyword evidence="3 5" id="KW-0807">Transducer</keyword>
<dbReference type="PROSITE" id="PS50111">
    <property type="entry name" value="CHEMOTAXIS_TRANSDUC_2"/>
    <property type="match status" value="1"/>
</dbReference>
<dbReference type="SMART" id="SM00304">
    <property type="entry name" value="HAMP"/>
    <property type="match status" value="1"/>
</dbReference>
<dbReference type="PANTHER" id="PTHR32089">
    <property type="entry name" value="METHYL-ACCEPTING CHEMOTAXIS PROTEIN MCPB"/>
    <property type="match status" value="1"/>
</dbReference>
<dbReference type="Pfam" id="PF12729">
    <property type="entry name" value="4HB_MCP_1"/>
    <property type="match status" value="1"/>
</dbReference>
<dbReference type="Gene3D" id="1.10.287.950">
    <property type="entry name" value="Methyl-accepting chemotaxis protein"/>
    <property type="match status" value="1"/>
</dbReference>
<dbReference type="SUPFAM" id="SSF58104">
    <property type="entry name" value="Methyl-accepting chemotaxis protein (MCP) signaling domain"/>
    <property type="match status" value="1"/>
</dbReference>
<keyword evidence="11" id="KW-1185">Reference proteome</keyword>
<dbReference type="EMBL" id="VSSS01000033">
    <property type="protein sequence ID" value="TYL93219.1"/>
    <property type="molecule type" value="Genomic_DNA"/>
</dbReference>
<name>A0A5D3KAY0_9BRAD</name>
<evidence type="ECO:0000313" key="10">
    <source>
        <dbReference type="EMBL" id="TYL93219.1"/>
    </source>
</evidence>
<comment type="caution">
    <text evidence="10">The sequence shown here is derived from an EMBL/GenBank/DDBJ whole genome shotgun (WGS) entry which is preliminary data.</text>
</comment>
<dbReference type="GO" id="GO:0006935">
    <property type="term" value="P:chemotaxis"/>
    <property type="evidence" value="ECO:0007669"/>
    <property type="project" value="InterPro"/>
</dbReference>
<evidence type="ECO:0000259" key="9">
    <source>
        <dbReference type="PROSITE" id="PS50885"/>
    </source>
</evidence>
<evidence type="ECO:0000259" key="8">
    <source>
        <dbReference type="PROSITE" id="PS50192"/>
    </source>
</evidence>
<dbReference type="Pfam" id="PF00672">
    <property type="entry name" value="HAMP"/>
    <property type="match status" value="1"/>
</dbReference>
<feature type="domain" description="Methyl-accepting transducer" evidence="7">
    <location>
        <begin position="304"/>
        <end position="540"/>
    </location>
</feature>
<evidence type="ECO:0000256" key="1">
    <source>
        <dbReference type="ARBA" id="ARBA00004429"/>
    </source>
</evidence>
<dbReference type="CDD" id="cd06225">
    <property type="entry name" value="HAMP"/>
    <property type="match status" value="1"/>
</dbReference>
<organism evidence="10 11">
    <name type="scientific">Bradyrhizobium rifense</name>
    <dbReference type="NCBI Taxonomy" id="515499"/>
    <lineage>
        <taxon>Bacteria</taxon>
        <taxon>Pseudomonadati</taxon>
        <taxon>Pseudomonadota</taxon>
        <taxon>Alphaproteobacteria</taxon>
        <taxon>Hyphomicrobiales</taxon>
        <taxon>Nitrobacteraceae</taxon>
        <taxon>Bradyrhizobium</taxon>
    </lineage>
</organism>
<dbReference type="Proteomes" id="UP000324758">
    <property type="component" value="Unassembled WGS sequence"/>
</dbReference>
<feature type="domain" description="HAMP" evidence="9">
    <location>
        <begin position="211"/>
        <end position="264"/>
    </location>
</feature>
<dbReference type="PANTHER" id="PTHR32089:SF112">
    <property type="entry name" value="LYSOZYME-LIKE PROTEIN-RELATED"/>
    <property type="match status" value="1"/>
</dbReference>
<dbReference type="OrthoDB" id="8438531at2"/>
<evidence type="ECO:0000259" key="7">
    <source>
        <dbReference type="PROSITE" id="PS50111"/>
    </source>
</evidence>
<accession>A0A5D3KAY0</accession>
<evidence type="ECO:0000256" key="5">
    <source>
        <dbReference type="PROSITE-ProRule" id="PRU00284"/>
    </source>
</evidence>
<dbReference type="Gene3D" id="1.10.8.500">
    <property type="entry name" value="HAMP domain in histidine kinase"/>
    <property type="match status" value="1"/>
</dbReference>
<evidence type="ECO:0000313" key="11">
    <source>
        <dbReference type="Proteomes" id="UP000324758"/>
    </source>
</evidence>
<evidence type="ECO:0000256" key="4">
    <source>
        <dbReference type="ARBA" id="ARBA00029447"/>
    </source>
</evidence>
<sequence length="560" mass="58862">MPHLIDISIRVRTFVAFGLVLLVTIGLGSFALVQIAVVDRAANDLGGKAMPALFQSSEMLNAVINFRREEANRLLSVTPEDGRYREGLMDKYAMKAVDVRKTYQPNSAEEKTAIAQFDSTWPEYQKSTISVVDALKAGDNAAARKYYVGENRNQFDALNLTLAKIVELNERAGRQSYDLVNAATDRARLGVIVALVVATCIALAAGMVTVLTTASPIRRLTGVMAQLSGNDLQVTIPDADRRDEIGAMARAVGIFKSGLIEADRLAAVQRADEAEKTRRVGMIDALVSDFDARSSDALASFGAAATQLDSTAQSMSALAKESAQQTNIAATAAASTTTNVQSVESAAEAMATSIADINSQVGYAKEIADRASDDIRRTSTTVVGLTQATQKIGEIVTLIQAIAAQTNLLALNATIEAARAGDVGKGFAVVAAEVKGLANQTAEATDEIATQIAAVQKVSGETSSAIQGIGTTIEELNAISTRIAGAMDQQGASTHDISRNVKQAAAGTREMADTMVHVTRAAGESGTASAQVLQAASDLSRRSKSLQSQVATFLTAIKTA</sequence>
<comment type="similarity">
    <text evidence="4">Belongs to the methyl-accepting chemotaxis (MCP) protein family.</text>
</comment>
<dbReference type="InterPro" id="IPR004090">
    <property type="entry name" value="Chemotax_Me-accpt_rcpt"/>
</dbReference>
<dbReference type="InterPro" id="IPR024478">
    <property type="entry name" value="HlyB_4HB_MCP"/>
</dbReference>
<proteinExistence type="inferred from homology"/>
<dbReference type="Pfam" id="PF00015">
    <property type="entry name" value="MCPsignal"/>
    <property type="match status" value="1"/>
</dbReference>
<dbReference type="PROSITE" id="PS50192">
    <property type="entry name" value="T_SNARE"/>
    <property type="match status" value="1"/>
</dbReference>
<dbReference type="AlphaFoldDB" id="A0A5D3KAY0"/>
<comment type="subcellular location">
    <subcellularLocation>
        <location evidence="1">Cell inner membrane</location>
        <topology evidence="1">Multi-pass membrane protein</topology>
    </subcellularLocation>
</comment>
<dbReference type="SMART" id="SM00283">
    <property type="entry name" value="MA"/>
    <property type="match status" value="1"/>
</dbReference>
<protein>
    <submittedName>
        <fullName evidence="10">HAMP domain-containing protein</fullName>
    </submittedName>
</protein>
<keyword evidence="2" id="KW-1003">Cell membrane</keyword>
<keyword evidence="6" id="KW-1133">Transmembrane helix</keyword>
<evidence type="ECO:0000256" key="6">
    <source>
        <dbReference type="SAM" id="Phobius"/>
    </source>
</evidence>